<proteinExistence type="predicted"/>
<evidence type="ECO:0000313" key="1">
    <source>
        <dbReference type="EMBL" id="GAA0501938.1"/>
    </source>
</evidence>
<gene>
    <name evidence="1" type="ORF">GCM10010390_00310</name>
</gene>
<sequence>MGLDVYVENQVHDRSYAGPEPGNWLTSLLPFATEGGQLHCVFEYGDTMFNIVQMRQLLDEIDKISNSVPSVEPAGAGLTDLIHAVIKRRGYLWVSGD</sequence>
<dbReference type="Proteomes" id="UP001501576">
    <property type="component" value="Unassembled WGS sequence"/>
</dbReference>
<accession>A0ABN1BQ82</accession>
<organism evidence="1 2">
    <name type="scientific">Streptomyces mordarskii</name>
    <dbReference type="NCBI Taxonomy" id="1226758"/>
    <lineage>
        <taxon>Bacteria</taxon>
        <taxon>Bacillati</taxon>
        <taxon>Actinomycetota</taxon>
        <taxon>Actinomycetes</taxon>
        <taxon>Kitasatosporales</taxon>
        <taxon>Streptomycetaceae</taxon>
        <taxon>Streptomyces</taxon>
    </lineage>
</organism>
<reference evidence="1 2" key="1">
    <citation type="journal article" date="2019" name="Int. J. Syst. Evol. Microbiol.">
        <title>The Global Catalogue of Microorganisms (GCM) 10K type strain sequencing project: providing services to taxonomists for standard genome sequencing and annotation.</title>
        <authorList>
            <consortium name="The Broad Institute Genomics Platform"/>
            <consortium name="The Broad Institute Genome Sequencing Center for Infectious Disease"/>
            <person name="Wu L."/>
            <person name="Ma J."/>
        </authorList>
    </citation>
    <scope>NUCLEOTIDE SEQUENCE [LARGE SCALE GENOMIC DNA]</scope>
    <source>
        <strain evidence="1 2">JCM 5052</strain>
    </source>
</reference>
<dbReference type="EMBL" id="BAAABZ010000002">
    <property type="protein sequence ID" value="GAA0501938.1"/>
    <property type="molecule type" value="Genomic_DNA"/>
</dbReference>
<evidence type="ECO:0000313" key="2">
    <source>
        <dbReference type="Proteomes" id="UP001501576"/>
    </source>
</evidence>
<protein>
    <submittedName>
        <fullName evidence="1">Uncharacterized protein</fullName>
    </submittedName>
</protein>
<keyword evidence="2" id="KW-1185">Reference proteome</keyword>
<name>A0ABN1BQ82_9ACTN</name>
<comment type="caution">
    <text evidence="1">The sequence shown here is derived from an EMBL/GenBank/DDBJ whole genome shotgun (WGS) entry which is preliminary data.</text>
</comment>